<accession>A0ABW6A7H4</accession>
<comment type="caution">
    <text evidence="1">The sequence shown here is derived from an EMBL/GenBank/DDBJ whole genome shotgun (WGS) entry which is preliminary data.</text>
</comment>
<reference evidence="2" key="1">
    <citation type="journal article" date="2019" name="Int. J. Syst. Evol. Microbiol.">
        <title>The Global Catalogue of Microorganisms (GCM) 10K type strain sequencing project: providing services to taxonomists for standard genome sequencing and annotation.</title>
        <authorList>
            <consortium name="The Broad Institute Genomics Platform"/>
            <consortium name="The Broad Institute Genome Sequencing Center for Infectious Disease"/>
            <person name="Wu L."/>
            <person name="Ma J."/>
        </authorList>
    </citation>
    <scope>NUCLEOTIDE SEQUENCE [LARGE SCALE GENOMIC DNA]</scope>
    <source>
        <strain evidence="2">KCTC 23299</strain>
    </source>
</reference>
<organism evidence="1 2">
    <name type="scientific">Terrimonas rubra</name>
    <dbReference type="NCBI Taxonomy" id="1035890"/>
    <lineage>
        <taxon>Bacteria</taxon>
        <taxon>Pseudomonadati</taxon>
        <taxon>Bacteroidota</taxon>
        <taxon>Chitinophagia</taxon>
        <taxon>Chitinophagales</taxon>
        <taxon>Chitinophagaceae</taxon>
        <taxon>Terrimonas</taxon>
    </lineage>
</organism>
<keyword evidence="2" id="KW-1185">Reference proteome</keyword>
<sequence>MAWLLKRKTTKQYLFLYREYGSCISLAFSDKTFHSIQFPTRYRAQSFKQKHKLWELQISQVSDSDIYIQKRIEDFHSGQ</sequence>
<evidence type="ECO:0000313" key="2">
    <source>
        <dbReference type="Proteomes" id="UP001597511"/>
    </source>
</evidence>
<proteinExistence type="predicted"/>
<dbReference type="Proteomes" id="UP001597511">
    <property type="component" value="Unassembled WGS sequence"/>
</dbReference>
<evidence type="ECO:0000313" key="1">
    <source>
        <dbReference type="EMBL" id="MFD2921319.1"/>
    </source>
</evidence>
<name>A0ABW6A7H4_9BACT</name>
<dbReference type="EMBL" id="JBHUOZ010000003">
    <property type="protein sequence ID" value="MFD2921319.1"/>
    <property type="molecule type" value="Genomic_DNA"/>
</dbReference>
<dbReference type="RefSeq" id="WP_386101386.1">
    <property type="nucleotide sequence ID" value="NZ_JBHUOZ010000003.1"/>
</dbReference>
<gene>
    <name evidence="1" type="ORF">ACFS6H_16450</name>
</gene>
<protein>
    <submittedName>
        <fullName evidence="1">Uncharacterized protein</fullName>
    </submittedName>
</protein>